<keyword evidence="3" id="KW-1185">Reference proteome</keyword>
<dbReference type="InterPro" id="IPR000210">
    <property type="entry name" value="BTB/POZ_dom"/>
</dbReference>
<reference evidence="2 3" key="1">
    <citation type="journal article" date="2019" name="Nat. Ecol. Evol.">
        <title>Megaphylogeny resolves global patterns of mushroom evolution.</title>
        <authorList>
            <person name="Varga T."/>
            <person name="Krizsan K."/>
            <person name="Foldi C."/>
            <person name="Dima B."/>
            <person name="Sanchez-Garcia M."/>
            <person name="Sanchez-Ramirez S."/>
            <person name="Szollosi G.J."/>
            <person name="Szarkandi J.G."/>
            <person name="Papp V."/>
            <person name="Albert L."/>
            <person name="Andreopoulos W."/>
            <person name="Angelini C."/>
            <person name="Antonin V."/>
            <person name="Barry K.W."/>
            <person name="Bougher N.L."/>
            <person name="Buchanan P."/>
            <person name="Buyck B."/>
            <person name="Bense V."/>
            <person name="Catcheside P."/>
            <person name="Chovatia M."/>
            <person name="Cooper J."/>
            <person name="Damon W."/>
            <person name="Desjardin D."/>
            <person name="Finy P."/>
            <person name="Geml J."/>
            <person name="Haridas S."/>
            <person name="Hughes K."/>
            <person name="Justo A."/>
            <person name="Karasinski D."/>
            <person name="Kautmanova I."/>
            <person name="Kiss B."/>
            <person name="Kocsube S."/>
            <person name="Kotiranta H."/>
            <person name="LaButti K.M."/>
            <person name="Lechner B.E."/>
            <person name="Liimatainen K."/>
            <person name="Lipzen A."/>
            <person name="Lukacs Z."/>
            <person name="Mihaltcheva S."/>
            <person name="Morgado L.N."/>
            <person name="Niskanen T."/>
            <person name="Noordeloos M.E."/>
            <person name="Ohm R.A."/>
            <person name="Ortiz-Santana B."/>
            <person name="Ovrebo C."/>
            <person name="Racz N."/>
            <person name="Riley R."/>
            <person name="Savchenko A."/>
            <person name="Shiryaev A."/>
            <person name="Soop K."/>
            <person name="Spirin V."/>
            <person name="Szebenyi C."/>
            <person name="Tomsovsky M."/>
            <person name="Tulloss R.E."/>
            <person name="Uehling J."/>
            <person name="Grigoriev I.V."/>
            <person name="Vagvolgyi C."/>
            <person name="Papp T."/>
            <person name="Martin F.M."/>
            <person name="Miettinen O."/>
            <person name="Hibbett D.S."/>
            <person name="Nagy L.G."/>
        </authorList>
    </citation>
    <scope>NUCLEOTIDE SEQUENCE [LARGE SCALE GENOMIC DNA]</scope>
    <source>
        <strain evidence="2 3">FP101781</strain>
    </source>
</reference>
<dbReference type="InterPro" id="IPR011333">
    <property type="entry name" value="SKP1/BTB/POZ_sf"/>
</dbReference>
<feature type="domain" description="BTB" evidence="1">
    <location>
        <begin position="25"/>
        <end position="92"/>
    </location>
</feature>
<evidence type="ECO:0000313" key="3">
    <source>
        <dbReference type="Proteomes" id="UP000298030"/>
    </source>
</evidence>
<protein>
    <recommendedName>
        <fullName evidence="1">BTB domain-containing protein</fullName>
    </recommendedName>
</protein>
<dbReference type="Pfam" id="PF00651">
    <property type="entry name" value="BTB"/>
    <property type="match status" value="1"/>
</dbReference>
<dbReference type="EMBL" id="QPFP01000062">
    <property type="protein sequence ID" value="TEB24870.1"/>
    <property type="molecule type" value="Genomic_DNA"/>
</dbReference>
<name>A0A4Y7SSM8_COPMI</name>
<dbReference type="Proteomes" id="UP000298030">
    <property type="component" value="Unassembled WGS sequence"/>
</dbReference>
<gene>
    <name evidence="2" type="ORF">FA13DRAFT_1777669</name>
</gene>
<dbReference type="OrthoDB" id="2593747at2759"/>
<dbReference type="AlphaFoldDB" id="A0A4Y7SSM8"/>
<comment type="caution">
    <text evidence="2">The sequence shown here is derived from an EMBL/GenBank/DDBJ whole genome shotgun (WGS) entry which is preliminary data.</text>
</comment>
<sequence length="337" mass="36598">MSSSHHSGLILDSQAPMKAFRWDIVYLQAEDEIFTITRQAFVRHSPVFEDMFLVGDGGSGEGQSAENPIVLGGYKAADLEALLTIIYPTTEDVIAGKFTLTKKQWVGILRVTRPWRMEKIRSIAIEALSGELFGLTAVEKVALGLDHKVESWLVEGLTRLVSAAHDFPLDDLEEAVGTSAAYRIAGIRLKASSGATVTSICVSETRCASFPLTALHCGFCGKPMVTADLGCRSCSKPIERDILGTIYMSPRAQTSSVYNNVHVGGHCFHLNTRHINCTSCRGPALLQGIACPSCNKGHAETTNIYLALFSPTPPQAVPSAEDLVRQVFQNEINQCEV</sequence>
<organism evidence="2 3">
    <name type="scientific">Coprinellus micaceus</name>
    <name type="common">Glistening ink-cap mushroom</name>
    <name type="synonym">Coprinus micaceus</name>
    <dbReference type="NCBI Taxonomy" id="71717"/>
    <lineage>
        <taxon>Eukaryota</taxon>
        <taxon>Fungi</taxon>
        <taxon>Dikarya</taxon>
        <taxon>Basidiomycota</taxon>
        <taxon>Agaricomycotina</taxon>
        <taxon>Agaricomycetes</taxon>
        <taxon>Agaricomycetidae</taxon>
        <taxon>Agaricales</taxon>
        <taxon>Agaricineae</taxon>
        <taxon>Psathyrellaceae</taxon>
        <taxon>Coprinellus</taxon>
    </lineage>
</organism>
<dbReference type="Gene3D" id="3.30.710.10">
    <property type="entry name" value="Potassium Channel Kv1.1, Chain A"/>
    <property type="match status" value="1"/>
</dbReference>
<dbReference type="STRING" id="71717.A0A4Y7SSM8"/>
<evidence type="ECO:0000313" key="2">
    <source>
        <dbReference type="EMBL" id="TEB24870.1"/>
    </source>
</evidence>
<evidence type="ECO:0000259" key="1">
    <source>
        <dbReference type="Pfam" id="PF00651"/>
    </source>
</evidence>
<accession>A0A4Y7SSM8</accession>
<proteinExistence type="predicted"/>